<dbReference type="OMA" id="WGNRNTI"/>
<evidence type="ECO:0000256" key="3">
    <source>
        <dbReference type="ARBA" id="ARBA00008061"/>
    </source>
</evidence>
<evidence type="ECO:0000259" key="13">
    <source>
        <dbReference type="SMART" id="SM00632"/>
    </source>
</evidence>
<dbReference type="AlphaFoldDB" id="S7Q062"/>
<dbReference type="InterPro" id="IPR006048">
    <property type="entry name" value="A-amylase/branching_C"/>
</dbReference>
<dbReference type="PANTHER" id="PTHR43447">
    <property type="entry name" value="ALPHA-AMYLASE"/>
    <property type="match status" value="1"/>
</dbReference>
<keyword evidence="5" id="KW-0479">Metal-binding</keyword>
<dbReference type="InterPro" id="IPR013780">
    <property type="entry name" value="Glyco_hydro_b"/>
</dbReference>
<dbReference type="EMBL" id="KB469306">
    <property type="protein sequence ID" value="EPQ53316.1"/>
    <property type="molecule type" value="Genomic_DNA"/>
</dbReference>
<protein>
    <recommendedName>
        <fullName evidence="4">alpha-amylase</fullName>
        <ecNumber evidence="4">3.2.1.1</ecNumber>
    </recommendedName>
</protein>
<dbReference type="InterPro" id="IPR031319">
    <property type="entry name" value="A-amylase_C"/>
</dbReference>
<feature type="chain" id="PRO_5004544158" description="alpha-amylase" evidence="12">
    <location>
        <begin position="21"/>
        <end position="448"/>
    </location>
</feature>
<dbReference type="GO" id="GO:0004556">
    <property type="term" value="F:alpha-amylase activity"/>
    <property type="evidence" value="ECO:0007669"/>
    <property type="project" value="UniProtKB-UniRule"/>
</dbReference>
<keyword evidence="6 15" id="KW-0378">Hydrolase</keyword>
<organism evidence="15 16">
    <name type="scientific">Gloeophyllum trabeum (strain ATCC 11539 / FP-39264 / Madison 617)</name>
    <name type="common">Brown rot fungus</name>
    <dbReference type="NCBI Taxonomy" id="670483"/>
    <lineage>
        <taxon>Eukaryota</taxon>
        <taxon>Fungi</taxon>
        <taxon>Dikarya</taxon>
        <taxon>Basidiomycota</taxon>
        <taxon>Agaricomycotina</taxon>
        <taxon>Agaricomycetes</taxon>
        <taxon>Gloeophyllales</taxon>
        <taxon>Gloeophyllaceae</taxon>
        <taxon>Gloeophyllum</taxon>
    </lineage>
</organism>
<proteinExistence type="inferred from homology"/>
<feature type="compositionally biased region" description="Basic and acidic residues" evidence="11">
    <location>
        <begin position="412"/>
        <end position="427"/>
    </location>
</feature>
<keyword evidence="8" id="KW-0119">Carbohydrate metabolism</keyword>
<accession>S7Q062</accession>
<comment type="cofactor">
    <cofactor evidence="2">
        <name>Ca(2+)</name>
        <dbReference type="ChEBI" id="CHEBI:29108"/>
    </cofactor>
</comment>
<dbReference type="OrthoDB" id="550577at2759"/>
<dbReference type="KEGG" id="gtr:GLOTRDRAFT_131585"/>
<dbReference type="Proteomes" id="UP000030669">
    <property type="component" value="Unassembled WGS sequence"/>
</dbReference>
<dbReference type="Gene3D" id="3.20.20.80">
    <property type="entry name" value="Glycosidases"/>
    <property type="match status" value="2"/>
</dbReference>
<dbReference type="Gene3D" id="2.60.40.1180">
    <property type="entry name" value="Golgi alpha-mannosidase II"/>
    <property type="match status" value="1"/>
</dbReference>
<evidence type="ECO:0000256" key="10">
    <source>
        <dbReference type="RuleBase" id="RU003615"/>
    </source>
</evidence>
<evidence type="ECO:0000313" key="16">
    <source>
        <dbReference type="Proteomes" id="UP000030669"/>
    </source>
</evidence>
<name>S7Q062_GLOTA</name>
<evidence type="ECO:0000259" key="14">
    <source>
        <dbReference type="SMART" id="SM00642"/>
    </source>
</evidence>
<evidence type="ECO:0000256" key="8">
    <source>
        <dbReference type="ARBA" id="ARBA00023277"/>
    </source>
</evidence>
<dbReference type="Pfam" id="PF02806">
    <property type="entry name" value="Alpha-amylase_C"/>
    <property type="match status" value="1"/>
</dbReference>
<dbReference type="GO" id="GO:0046872">
    <property type="term" value="F:metal ion binding"/>
    <property type="evidence" value="ECO:0007669"/>
    <property type="project" value="UniProtKB-KW"/>
</dbReference>
<dbReference type="EC" id="3.2.1.1" evidence="4"/>
<evidence type="ECO:0000256" key="5">
    <source>
        <dbReference type="ARBA" id="ARBA00022723"/>
    </source>
</evidence>
<dbReference type="RefSeq" id="XP_007868578.1">
    <property type="nucleotide sequence ID" value="XM_007870387.1"/>
</dbReference>
<comment type="catalytic activity">
    <reaction evidence="1">
        <text>Endohydrolysis of (1-&gt;4)-alpha-D-glucosidic linkages in polysaccharides containing three or more (1-&gt;4)-alpha-linked D-glucose units.</text>
        <dbReference type="EC" id="3.2.1.1"/>
    </reaction>
</comment>
<keyword evidence="16" id="KW-1185">Reference proteome</keyword>
<keyword evidence="12" id="KW-0732">Signal</keyword>
<evidence type="ECO:0000256" key="9">
    <source>
        <dbReference type="ARBA" id="ARBA00023295"/>
    </source>
</evidence>
<dbReference type="SUPFAM" id="SSF51445">
    <property type="entry name" value="(Trans)glycosidases"/>
    <property type="match status" value="1"/>
</dbReference>
<dbReference type="InterPro" id="IPR006046">
    <property type="entry name" value="Alpha_amylase"/>
</dbReference>
<evidence type="ECO:0000256" key="12">
    <source>
        <dbReference type="SAM" id="SignalP"/>
    </source>
</evidence>
<feature type="domain" description="Alpha-amylase C-terminal" evidence="13">
    <location>
        <begin position="319"/>
        <end position="404"/>
    </location>
</feature>
<evidence type="ECO:0000313" key="15">
    <source>
        <dbReference type="EMBL" id="EPQ53316.1"/>
    </source>
</evidence>
<keyword evidence="9" id="KW-0326">Glycosidase</keyword>
<evidence type="ECO:0000256" key="4">
    <source>
        <dbReference type="ARBA" id="ARBA00012595"/>
    </source>
</evidence>
<dbReference type="SMR" id="S7Q062"/>
<dbReference type="HOGENOM" id="CLU_013336_0_0_1"/>
<feature type="signal peptide" evidence="12">
    <location>
        <begin position="1"/>
        <end position="20"/>
    </location>
</feature>
<dbReference type="GeneID" id="19302330"/>
<gene>
    <name evidence="15" type="ORF">GLOTRDRAFT_131585</name>
</gene>
<dbReference type="InterPro" id="IPR006047">
    <property type="entry name" value="GH13_cat_dom"/>
</dbReference>
<evidence type="ECO:0000256" key="6">
    <source>
        <dbReference type="ARBA" id="ARBA00022801"/>
    </source>
</evidence>
<reference evidence="15 16" key="1">
    <citation type="journal article" date="2012" name="Science">
        <title>The Paleozoic origin of enzymatic lignin decomposition reconstructed from 31 fungal genomes.</title>
        <authorList>
            <person name="Floudas D."/>
            <person name="Binder M."/>
            <person name="Riley R."/>
            <person name="Barry K."/>
            <person name="Blanchette R.A."/>
            <person name="Henrissat B."/>
            <person name="Martinez A.T."/>
            <person name="Otillar R."/>
            <person name="Spatafora J.W."/>
            <person name="Yadav J.S."/>
            <person name="Aerts A."/>
            <person name="Benoit I."/>
            <person name="Boyd A."/>
            <person name="Carlson A."/>
            <person name="Copeland A."/>
            <person name="Coutinho P.M."/>
            <person name="de Vries R.P."/>
            <person name="Ferreira P."/>
            <person name="Findley K."/>
            <person name="Foster B."/>
            <person name="Gaskell J."/>
            <person name="Glotzer D."/>
            <person name="Gorecki P."/>
            <person name="Heitman J."/>
            <person name="Hesse C."/>
            <person name="Hori C."/>
            <person name="Igarashi K."/>
            <person name="Jurgens J.A."/>
            <person name="Kallen N."/>
            <person name="Kersten P."/>
            <person name="Kohler A."/>
            <person name="Kuees U."/>
            <person name="Kumar T.K.A."/>
            <person name="Kuo A."/>
            <person name="LaButti K."/>
            <person name="Larrondo L.F."/>
            <person name="Lindquist E."/>
            <person name="Ling A."/>
            <person name="Lombard V."/>
            <person name="Lucas S."/>
            <person name="Lundell T."/>
            <person name="Martin R."/>
            <person name="McLaughlin D.J."/>
            <person name="Morgenstern I."/>
            <person name="Morin E."/>
            <person name="Murat C."/>
            <person name="Nagy L.G."/>
            <person name="Nolan M."/>
            <person name="Ohm R.A."/>
            <person name="Patyshakuliyeva A."/>
            <person name="Rokas A."/>
            <person name="Ruiz-Duenas F.J."/>
            <person name="Sabat G."/>
            <person name="Salamov A."/>
            <person name="Samejima M."/>
            <person name="Schmutz J."/>
            <person name="Slot J.C."/>
            <person name="St John F."/>
            <person name="Stenlid J."/>
            <person name="Sun H."/>
            <person name="Sun S."/>
            <person name="Syed K."/>
            <person name="Tsang A."/>
            <person name="Wiebenga A."/>
            <person name="Young D."/>
            <person name="Pisabarro A."/>
            <person name="Eastwood D.C."/>
            <person name="Martin F."/>
            <person name="Cullen D."/>
            <person name="Grigoriev I.V."/>
            <person name="Hibbett D.S."/>
        </authorList>
    </citation>
    <scope>NUCLEOTIDE SEQUENCE [LARGE SCALE GENOMIC DNA]</scope>
    <source>
        <strain evidence="15 16">ATCC 11539</strain>
    </source>
</reference>
<evidence type="ECO:0000256" key="2">
    <source>
        <dbReference type="ARBA" id="ARBA00001913"/>
    </source>
</evidence>
<dbReference type="PRINTS" id="PR00110">
    <property type="entry name" value="ALPHAAMYLASE"/>
</dbReference>
<dbReference type="SUPFAM" id="SSF51011">
    <property type="entry name" value="Glycosyl hydrolase domain"/>
    <property type="match status" value="1"/>
</dbReference>
<dbReference type="STRING" id="670483.S7Q062"/>
<comment type="similarity">
    <text evidence="3 10">Belongs to the glycosyl hydrolase 13 family.</text>
</comment>
<dbReference type="SMART" id="SM00642">
    <property type="entry name" value="Aamy"/>
    <property type="match status" value="1"/>
</dbReference>
<keyword evidence="7" id="KW-0106">Calcium</keyword>
<sequence length="448" mass="48126">MNVWHAVMVFVLCGVVVAAGASQISFPHSTTATRKPAQDVTETKGVIAQMFEWTWDSIGDECQAFLGPAGYAYVQTSPPQEHVEGDQWWTDYQPVSYTLTSKRGNRQQFANMVTKCHAAGVKVIADTLFNHMSAMDSGKGSGGSYIAATDLADITRRFAGKPYITQEVIYGEGEPIQPTEYTGIGDVQEFRYTYMVKDAFSKSGISNLQNLNDKGWVDGSVANVFVANHDTERNGGGLNYKASSNTYILATIFSLAHPYGTPSLLSSYDFSDQDAGGPNGGAGTCSASGGANGWLCQHRWTAFTGMVWFRNVVGKEALGNWASSGSQQIAFGRGSKGFVAINNGDSSWTMKFSTSLPAGTYCDVIHGTSAPGKCENPVYTVADDGTFSATVPARDAVALHIGAMPSSGAVHQRRETPDDQQLDRYGGEVDVTLPPDSRRPAPTSVYRL</sequence>
<evidence type="ECO:0000256" key="1">
    <source>
        <dbReference type="ARBA" id="ARBA00000548"/>
    </source>
</evidence>
<dbReference type="eggNOG" id="KOG2212">
    <property type="taxonomic scope" value="Eukaryota"/>
</dbReference>
<dbReference type="SMART" id="SM00632">
    <property type="entry name" value="Aamy_C"/>
    <property type="match status" value="1"/>
</dbReference>
<dbReference type="GO" id="GO:0005975">
    <property type="term" value="P:carbohydrate metabolic process"/>
    <property type="evidence" value="ECO:0007669"/>
    <property type="project" value="InterPro"/>
</dbReference>
<feature type="region of interest" description="Disordered" evidence="11">
    <location>
        <begin position="407"/>
        <end position="448"/>
    </location>
</feature>
<dbReference type="InterPro" id="IPR017853">
    <property type="entry name" value="GH"/>
</dbReference>
<feature type="domain" description="Glycosyl hydrolase family 13 catalytic" evidence="14">
    <location>
        <begin position="45"/>
        <end position="310"/>
    </location>
</feature>
<evidence type="ECO:0000256" key="11">
    <source>
        <dbReference type="SAM" id="MobiDB-lite"/>
    </source>
</evidence>
<evidence type="ECO:0000256" key="7">
    <source>
        <dbReference type="ARBA" id="ARBA00022837"/>
    </source>
</evidence>